<keyword evidence="3" id="KW-1185">Reference proteome</keyword>
<dbReference type="Pfam" id="PF00403">
    <property type="entry name" value="HMA"/>
    <property type="match status" value="1"/>
</dbReference>
<dbReference type="InterPro" id="IPR036163">
    <property type="entry name" value="HMA_dom_sf"/>
</dbReference>
<dbReference type="EMBL" id="CP051461">
    <property type="protein sequence ID" value="QJC57676.1"/>
    <property type="molecule type" value="Genomic_DNA"/>
</dbReference>
<accession>A0A6H2HDY7</accession>
<dbReference type="RefSeq" id="WP_168923159.1">
    <property type="nucleotide sequence ID" value="NZ_CP051461.1"/>
</dbReference>
<organism evidence="2 3">
    <name type="scientific">Polaromonas vacuolata</name>
    <dbReference type="NCBI Taxonomy" id="37448"/>
    <lineage>
        <taxon>Bacteria</taxon>
        <taxon>Pseudomonadati</taxon>
        <taxon>Pseudomonadota</taxon>
        <taxon>Betaproteobacteria</taxon>
        <taxon>Burkholderiales</taxon>
        <taxon>Comamonadaceae</taxon>
        <taxon>Polaromonas</taxon>
    </lineage>
</organism>
<evidence type="ECO:0000313" key="2">
    <source>
        <dbReference type="EMBL" id="QJC57676.1"/>
    </source>
</evidence>
<protein>
    <submittedName>
        <fullName evidence="2">Copper chaperone CopZ</fullName>
    </submittedName>
</protein>
<dbReference type="PROSITE" id="PS50846">
    <property type="entry name" value="HMA_2"/>
    <property type="match status" value="1"/>
</dbReference>
<dbReference type="AlphaFoldDB" id="A0A6H2HDY7"/>
<dbReference type="Gene3D" id="3.30.70.100">
    <property type="match status" value="1"/>
</dbReference>
<dbReference type="KEGG" id="pvac:HC248_03006"/>
<sequence length="63" mass="6698">MIEFKIDAMSCGHCVKSITQTVQTLDPQATVATDLESKKVSIDSQLDTASLKAALTEAGYPPV</sequence>
<name>A0A6H2HDY7_9BURK</name>
<evidence type="ECO:0000313" key="3">
    <source>
        <dbReference type="Proteomes" id="UP000502041"/>
    </source>
</evidence>
<feature type="domain" description="HMA" evidence="1">
    <location>
        <begin position="1"/>
        <end position="63"/>
    </location>
</feature>
<dbReference type="SUPFAM" id="SSF55008">
    <property type="entry name" value="HMA, heavy metal-associated domain"/>
    <property type="match status" value="1"/>
</dbReference>
<dbReference type="InterPro" id="IPR006121">
    <property type="entry name" value="HMA_dom"/>
</dbReference>
<dbReference type="CDD" id="cd00371">
    <property type="entry name" value="HMA"/>
    <property type="match status" value="1"/>
</dbReference>
<proteinExistence type="predicted"/>
<evidence type="ECO:0000259" key="1">
    <source>
        <dbReference type="PROSITE" id="PS50846"/>
    </source>
</evidence>
<reference evidence="2 3" key="1">
    <citation type="submission" date="2020-04" db="EMBL/GenBank/DDBJ databases">
        <title>Complete genome of a Psychrophilic, Marine, Gas Vacuolate Bacterium Polaromonas vacuolata KCTC 22033T.</title>
        <authorList>
            <person name="Hwang K."/>
            <person name="Kim K.M."/>
        </authorList>
    </citation>
    <scope>NUCLEOTIDE SEQUENCE [LARGE SCALE GENOMIC DNA]</scope>
    <source>
        <strain evidence="2 3">KCTC 22033</strain>
    </source>
</reference>
<dbReference type="GO" id="GO:0046872">
    <property type="term" value="F:metal ion binding"/>
    <property type="evidence" value="ECO:0007669"/>
    <property type="project" value="InterPro"/>
</dbReference>
<dbReference type="Proteomes" id="UP000502041">
    <property type="component" value="Chromosome"/>
</dbReference>
<gene>
    <name evidence="2" type="primary">copZ</name>
    <name evidence="2" type="ORF">HC248_03006</name>
</gene>